<dbReference type="AlphaFoldDB" id="A0A1M4WGC5"/>
<accession>A0A1M4WGC5</accession>
<dbReference type="EMBL" id="FQTY01000007">
    <property type="protein sequence ID" value="SHE80012.1"/>
    <property type="molecule type" value="Genomic_DNA"/>
</dbReference>
<dbReference type="Pfam" id="PF10135">
    <property type="entry name" value="Rod-binding"/>
    <property type="match status" value="1"/>
</dbReference>
<proteinExistence type="predicted"/>
<protein>
    <submittedName>
        <fullName evidence="2">Flagellar protein FlgJ</fullName>
    </submittedName>
</protein>
<keyword evidence="2" id="KW-0966">Cell projection</keyword>
<name>A0A1M4WGC5_9FIRM</name>
<evidence type="ECO:0000313" key="2">
    <source>
        <dbReference type="EMBL" id="SHE80012.1"/>
    </source>
</evidence>
<evidence type="ECO:0000259" key="1">
    <source>
        <dbReference type="Pfam" id="PF10135"/>
    </source>
</evidence>
<dbReference type="RefSeq" id="WP_072975660.1">
    <property type="nucleotide sequence ID" value="NZ_FQTY01000007.1"/>
</dbReference>
<sequence>MEISPINNIINIDKEPTLIQKKMENLKETEDNKKLMETCREFESVFLYMMLKEMKKTIPDEDGLVEKSQGTRIFEEMQLEELSKEMTKGDNSLGLAKILYNQFKNNYVKL</sequence>
<dbReference type="Proteomes" id="UP000184114">
    <property type="component" value="Unassembled WGS sequence"/>
</dbReference>
<keyword evidence="2" id="KW-0969">Cilium</keyword>
<gene>
    <name evidence="2" type="ORF">SAMN02745784_01837</name>
</gene>
<keyword evidence="3" id="KW-1185">Reference proteome</keyword>
<reference evidence="3" key="1">
    <citation type="submission" date="2016-11" db="EMBL/GenBank/DDBJ databases">
        <authorList>
            <person name="Varghese N."/>
            <person name="Submissions S."/>
        </authorList>
    </citation>
    <scope>NUCLEOTIDE SEQUENCE [LARGE SCALE GENOMIC DNA]</scope>
    <source>
        <strain evidence="3">DSM 18095</strain>
    </source>
</reference>
<evidence type="ECO:0000313" key="3">
    <source>
        <dbReference type="Proteomes" id="UP000184114"/>
    </source>
</evidence>
<feature type="domain" description="Flagellar protein FlgJ N-terminal" evidence="1">
    <location>
        <begin position="52"/>
        <end position="102"/>
    </location>
</feature>
<keyword evidence="2" id="KW-0282">Flagellum</keyword>
<dbReference type="InterPro" id="IPR019301">
    <property type="entry name" value="Flagellar_prot_FlgJ_N"/>
</dbReference>
<organism evidence="2 3">
    <name type="scientific">Tissierella praeacuta DSM 18095</name>
    <dbReference type="NCBI Taxonomy" id="1123404"/>
    <lineage>
        <taxon>Bacteria</taxon>
        <taxon>Bacillati</taxon>
        <taxon>Bacillota</taxon>
        <taxon>Tissierellia</taxon>
        <taxon>Tissierellales</taxon>
        <taxon>Tissierellaceae</taxon>
        <taxon>Tissierella</taxon>
    </lineage>
</organism>
<dbReference type="GeneID" id="90994003"/>
<dbReference type="STRING" id="1123404.SAMN02745784_01837"/>